<dbReference type="InParanoid" id="I7MFU4"/>
<feature type="coiled-coil region" evidence="1">
    <location>
        <begin position="902"/>
        <end position="939"/>
    </location>
</feature>
<dbReference type="PANTHER" id="PTHR23011">
    <property type="entry name" value="CYCLIC NUCLEOTIDE-BINDING DOMAIN CONTAINING PROTEIN"/>
    <property type="match status" value="1"/>
</dbReference>
<dbReference type="InterPro" id="IPR000595">
    <property type="entry name" value="cNMP-bd_dom"/>
</dbReference>
<dbReference type="eggNOG" id="ENOG502SKPQ">
    <property type="taxonomic scope" value="Eukaryota"/>
</dbReference>
<dbReference type="KEGG" id="tet:TTHERM_00411550"/>
<dbReference type="OrthoDB" id="429870at2759"/>
<dbReference type="STRING" id="312017.I7MFU4"/>
<evidence type="ECO:0000313" key="5">
    <source>
        <dbReference type="Proteomes" id="UP000009168"/>
    </source>
</evidence>
<dbReference type="Gene3D" id="2.60.120.10">
    <property type="entry name" value="Jelly Rolls"/>
    <property type="match status" value="2"/>
</dbReference>
<dbReference type="CDD" id="cd00038">
    <property type="entry name" value="CAP_ED"/>
    <property type="match status" value="1"/>
</dbReference>
<evidence type="ECO:0000259" key="3">
    <source>
        <dbReference type="PROSITE" id="PS50042"/>
    </source>
</evidence>
<keyword evidence="1" id="KW-0175">Coiled coil</keyword>
<organism evidence="4 5">
    <name type="scientific">Tetrahymena thermophila (strain SB210)</name>
    <dbReference type="NCBI Taxonomy" id="312017"/>
    <lineage>
        <taxon>Eukaryota</taxon>
        <taxon>Sar</taxon>
        <taxon>Alveolata</taxon>
        <taxon>Ciliophora</taxon>
        <taxon>Intramacronucleata</taxon>
        <taxon>Oligohymenophorea</taxon>
        <taxon>Hymenostomatida</taxon>
        <taxon>Tetrahymenina</taxon>
        <taxon>Tetrahymenidae</taxon>
        <taxon>Tetrahymena</taxon>
    </lineage>
</organism>
<dbReference type="AlphaFoldDB" id="I7MFU4"/>
<sequence>MASLFSPRPTSSQSTFSFKSNEFMSPKLKKSTPTLVQMSSCKQRVLYTSPQHTDCTRPSSALQVNELSKKLGIFEYQDEVLTNSTLNQTRPSSRQSSIILNQMSCIIKPKKAMSAVSSQKSKKSPLLIYKENITQLENNFNNLELDQDYSKQYSIIQLQKQQKINEKKKESCPFEAFSAFRKEQNAGIKRVNSNVSNQLSISASKFFSKPICIGSPTANYKSQRKELSKSTSINCTEAVKNNNQPNKDPINQINYVLDVQGQKRPEDVPILADSKKMKKNQYIINLSKSYQQNQVDNTSTEQGNQDSQQLAKERIIDQRLSISPSFIMNFDLNKIQTQKFMKNNQILNTTNAQTEQTPRSSNISTQKNTCNTDRNKFSSQQKQKTTVNYQKIAKEQSIQSALAKFQLWPPASNQKTQEINSTPQKDQKIKFKGEFNFIKQKYEEPNQIKQQNMETENKVDEERILEHKTEVQQILEQIPDYKFDSNNKAVSNHLNLKARKIFLYDKNPSVPLMQVHFSKKEVDPIYRRNVQNNKLKYCEQAEFVGNLELKQPQKTKTQKKTIKKKKIENEVDRFQEYQDIIRKDQQEKAEIRERNRQLALLNFSDFSDAQTEKILDDEAKPEDLFSGASKWIDKSPVSEYIEQKFPLVKNYVDKIWSYYKQHDEIQDFGDNNGSKNNPKSIKVIDDQAEEIQKIYNQINRMNSVFSQRLEEIQKYENKNLIDEFLKTNDERLTVQELNLIIDQFTSPQNQIDIMFVDQILTKLKFFSNFNPQTRKQLMKLGKLIKKEKGEIVFNQGDFGDQMYIILFGSCNVQVKYVNDYGVEIERVVATLYDGQQFGELAMMKTTTKKQKQTDAEVNLKEKQLKDIRKKLIRYDGITKLERNYLRKGIKKTRSWLEFEYDRNQKKNEVETEENTNQQFNELDEDNQMKKQNKEILERTKRAATIQMIEESYLMSISKSDFQLVLMNLMQAELDNKIKLLSTIHLFDMFQPFALIPLANLLKTRKYGVNDLIVEQGKPLKFFYIVSQGRLKVLRIEKTSRKLKQQIKPKNMIFSIMKYKENEEEKKEKDKLKNHIQEIEEQPILKDYDSSSFDSDDDIENVERLLRDSKLANTEKVFDYQKFGKPDKEIVFYKKFVEYGSFSQGDYFGGRVLTGKNKDDNPQGLAQKAVIADTNEVELYVLEKNQLQYLPQFIKDWLIQCLECTQEFDDLDKKTESQKNRNWENFKEQMYEITSQHLKQQIEVQKAKIW</sequence>
<feature type="domain" description="Cyclic nucleotide-binding" evidence="3">
    <location>
        <begin position="765"/>
        <end position="848"/>
    </location>
</feature>
<dbReference type="GeneID" id="7825457"/>
<keyword evidence="5" id="KW-1185">Reference proteome</keyword>
<dbReference type="PANTHER" id="PTHR23011:SF28">
    <property type="entry name" value="CYCLIC NUCLEOTIDE-BINDING DOMAIN CONTAINING PROTEIN"/>
    <property type="match status" value="1"/>
</dbReference>
<feature type="region of interest" description="Disordered" evidence="2">
    <location>
        <begin position="351"/>
        <end position="384"/>
    </location>
</feature>
<evidence type="ECO:0000256" key="1">
    <source>
        <dbReference type="SAM" id="Coils"/>
    </source>
</evidence>
<dbReference type="SUPFAM" id="SSF51206">
    <property type="entry name" value="cAMP-binding domain-like"/>
    <property type="match status" value="2"/>
</dbReference>
<dbReference type="RefSeq" id="XP_001020849.2">
    <property type="nucleotide sequence ID" value="XM_001020849.2"/>
</dbReference>
<dbReference type="PROSITE" id="PS50042">
    <property type="entry name" value="CNMP_BINDING_3"/>
    <property type="match status" value="2"/>
</dbReference>
<evidence type="ECO:0000313" key="4">
    <source>
        <dbReference type="EMBL" id="EAS00604.2"/>
    </source>
</evidence>
<dbReference type="InterPro" id="IPR014710">
    <property type="entry name" value="RmlC-like_jellyroll"/>
</dbReference>
<evidence type="ECO:0000256" key="2">
    <source>
        <dbReference type="SAM" id="MobiDB-lite"/>
    </source>
</evidence>
<dbReference type="EMBL" id="GG662612">
    <property type="protein sequence ID" value="EAS00604.2"/>
    <property type="molecule type" value="Genomic_DNA"/>
</dbReference>
<proteinExistence type="predicted"/>
<reference evidence="5" key="1">
    <citation type="journal article" date="2006" name="PLoS Biol.">
        <title>Macronuclear genome sequence of the ciliate Tetrahymena thermophila, a model eukaryote.</title>
        <authorList>
            <person name="Eisen J.A."/>
            <person name="Coyne R.S."/>
            <person name="Wu M."/>
            <person name="Wu D."/>
            <person name="Thiagarajan M."/>
            <person name="Wortman J.R."/>
            <person name="Badger J.H."/>
            <person name="Ren Q."/>
            <person name="Amedeo P."/>
            <person name="Jones K.M."/>
            <person name="Tallon L.J."/>
            <person name="Delcher A.L."/>
            <person name="Salzberg S.L."/>
            <person name="Silva J.C."/>
            <person name="Haas B.J."/>
            <person name="Majoros W.H."/>
            <person name="Farzad M."/>
            <person name="Carlton J.M."/>
            <person name="Smith R.K. Jr."/>
            <person name="Garg J."/>
            <person name="Pearlman R.E."/>
            <person name="Karrer K.M."/>
            <person name="Sun L."/>
            <person name="Manning G."/>
            <person name="Elde N.C."/>
            <person name="Turkewitz A.P."/>
            <person name="Asai D.J."/>
            <person name="Wilkes D.E."/>
            <person name="Wang Y."/>
            <person name="Cai H."/>
            <person name="Collins K."/>
            <person name="Stewart B.A."/>
            <person name="Lee S.R."/>
            <person name="Wilamowska K."/>
            <person name="Weinberg Z."/>
            <person name="Ruzzo W.L."/>
            <person name="Wloga D."/>
            <person name="Gaertig J."/>
            <person name="Frankel J."/>
            <person name="Tsao C.-C."/>
            <person name="Gorovsky M.A."/>
            <person name="Keeling P.J."/>
            <person name="Waller R.F."/>
            <person name="Patron N.J."/>
            <person name="Cherry J.M."/>
            <person name="Stover N.A."/>
            <person name="Krieger C.J."/>
            <person name="del Toro C."/>
            <person name="Ryder H.F."/>
            <person name="Williamson S.C."/>
            <person name="Barbeau R.A."/>
            <person name="Hamilton E.P."/>
            <person name="Orias E."/>
        </authorList>
    </citation>
    <scope>NUCLEOTIDE SEQUENCE [LARGE SCALE GENOMIC DNA]</scope>
    <source>
        <strain evidence="5">SB210</strain>
    </source>
</reference>
<accession>I7MFU4</accession>
<gene>
    <name evidence="4" type="ORF">TTHERM_00411550</name>
</gene>
<dbReference type="Proteomes" id="UP000009168">
    <property type="component" value="Unassembled WGS sequence"/>
</dbReference>
<name>I7MFU4_TETTS</name>
<feature type="domain" description="Cyclic nucleotide-binding" evidence="3">
    <location>
        <begin position="985"/>
        <end position="1034"/>
    </location>
</feature>
<dbReference type="Pfam" id="PF00027">
    <property type="entry name" value="cNMP_binding"/>
    <property type="match status" value="1"/>
</dbReference>
<protein>
    <submittedName>
        <fullName evidence="4">Cyclic nucleotide-binding domain protein</fullName>
    </submittedName>
</protein>
<dbReference type="InterPro" id="IPR018490">
    <property type="entry name" value="cNMP-bd_dom_sf"/>
</dbReference>